<gene>
    <name evidence="1" type="ORF">FTUN_6762</name>
</gene>
<evidence type="ECO:0000313" key="1">
    <source>
        <dbReference type="EMBL" id="QJW99162.1"/>
    </source>
</evidence>
<dbReference type="EMBL" id="CP053452">
    <property type="protein sequence ID" value="QJW99162.1"/>
    <property type="molecule type" value="Genomic_DNA"/>
</dbReference>
<dbReference type="AlphaFoldDB" id="A0A6M5Z1X9"/>
<proteinExistence type="predicted"/>
<dbReference type="KEGG" id="ftj:FTUN_6762"/>
<protein>
    <submittedName>
        <fullName evidence="1">Uncharacterized protein</fullName>
    </submittedName>
</protein>
<accession>A0A6M5Z1X9</accession>
<name>A0A6M5Z1X9_9BACT</name>
<reference evidence="2" key="1">
    <citation type="submission" date="2020-05" db="EMBL/GenBank/DDBJ databases">
        <title>Frigoriglobus tundricola gen. nov., sp. nov., a psychrotolerant cellulolytic planctomycete of the family Gemmataceae with two divergent copies of 16S rRNA gene.</title>
        <authorList>
            <person name="Kulichevskaya I.S."/>
            <person name="Ivanova A.A."/>
            <person name="Naumoff D.G."/>
            <person name="Beletsky A.V."/>
            <person name="Rijpstra W.I.C."/>
            <person name="Sinninghe Damste J.S."/>
            <person name="Mardanov A.V."/>
            <person name="Ravin N.V."/>
            <person name="Dedysh S.N."/>
        </authorList>
    </citation>
    <scope>NUCLEOTIDE SEQUENCE [LARGE SCALE GENOMIC DNA]</scope>
    <source>
        <strain evidence="2">PL17</strain>
    </source>
</reference>
<sequence>MTRPLDVTRIRGFNQQPTPECSFYPGPTDFFEKTRRAVTI</sequence>
<evidence type="ECO:0000313" key="2">
    <source>
        <dbReference type="Proteomes" id="UP000503447"/>
    </source>
</evidence>
<organism evidence="1 2">
    <name type="scientific">Frigoriglobus tundricola</name>
    <dbReference type="NCBI Taxonomy" id="2774151"/>
    <lineage>
        <taxon>Bacteria</taxon>
        <taxon>Pseudomonadati</taxon>
        <taxon>Planctomycetota</taxon>
        <taxon>Planctomycetia</taxon>
        <taxon>Gemmatales</taxon>
        <taxon>Gemmataceae</taxon>
        <taxon>Frigoriglobus</taxon>
    </lineage>
</organism>
<dbReference type="Proteomes" id="UP000503447">
    <property type="component" value="Chromosome"/>
</dbReference>
<keyword evidence="2" id="KW-1185">Reference proteome</keyword>